<feature type="region of interest" description="Disordered" evidence="1">
    <location>
        <begin position="238"/>
        <end position="268"/>
    </location>
</feature>
<feature type="compositionally biased region" description="Basic and acidic residues" evidence="1">
    <location>
        <begin position="243"/>
        <end position="257"/>
    </location>
</feature>
<dbReference type="AlphaFoldDB" id="A0AA39FJE2"/>
<evidence type="ECO:0000256" key="1">
    <source>
        <dbReference type="SAM" id="MobiDB-lite"/>
    </source>
</evidence>
<keyword evidence="3" id="KW-1185">Reference proteome</keyword>
<proteinExistence type="predicted"/>
<dbReference type="EMBL" id="JAQQBS010000003">
    <property type="protein sequence ID" value="KAK0170578.1"/>
    <property type="molecule type" value="Genomic_DNA"/>
</dbReference>
<evidence type="ECO:0000313" key="2">
    <source>
        <dbReference type="EMBL" id="KAK0170578.1"/>
    </source>
</evidence>
<name>A0AA39FJE2_9HYME</name>
<gene>
    <name evidence="2" type="ORF">PV328_008415</name>
</gene>
<protein>
    <submittedName>
        <fullName evidence="2">Uncharacterized protein</fullName>
    </submittedName>
</protein>
<reference evidence="2" key="2">
    <citation type="submission" date="2023-03" db="EMBL/GenBank/DDBJ databases">
        <authorList>
            <person name="Inwood S.N."/>
            <person name="Skelly J.G."/>
            <person name="Guhlin J."/>
            <person name="Harrop T.W.R."/>
            <person name="Goldson S.G."/>
            <person name="Dearden P.K."/>
        </authorList>
    </citation>
    <scope>NUCLEOTIDE SEQUENCE</scope>
    <source>
        <strain evidence="2">Irish</strain>
        <tissue evidence="2">Whole body</tissue>
    </source>
</reference>
<dbReference type="Proteomes" id="UP001168990">
    <property type="component" value="Unassembled WGS sequence"/>
</dbReference>
<comment type="caution">
    <text evidence="2">The sequence shown here is derived from an EMBL/GenBank/DDBJ whole genome shotgun (WGS) entry which is preliminary data.</text>
</comment>
<reference evidence="2" key="1">
    <citation type="journal article" date="2023" name="bioRxiv">
        <title>Scaffold-level genome assemblies of two parasitoid biocontrol wasps reveal the parthenogenesis mechanism and an associated novel virus.</title>
        <authorList>
            <person name="Inwood S."/>
            <person name="Skelly J."/>
            <person name="Guhlin J."/>
            <person name="Harrop T."/>
            <person name="Goldson S."/>
            <person name="Dearden P."/>
        </authorList>
    </citation>
    <scope>NUCLEOTIDE SEQUENCE</scope>
    <source>
        <strain evidence="2">Irish</strain>
        <tissue evidence="2">Whole body</tissue>
    </source>
</reference>
<evidence type="ECO:0000313" key="3">
    <source>
        <dbReference type="Proteomes" id="UP001168990"/>
    </source>
</evidence>
<organism evidence="2 3">
    <name type="scientific">Microctonus aethiopoides</name>
    <dbReference type="NCBI Taxonomy" id="144406"/>
    <lineage>
        <taxon>Eukaryota</taxon>
        <taxon>Metazoa</taxon>
        <taxon>Ecdysozoa</taxon>
        <taxon>Arthropoda</taxon>
        <taxon>Hexapoda</taxon>
        <taxon>Insecta</taxon>
        <taxon>Pterygota</taxon>
        <taxon>Neoptera</taxon>
        <taxon>Endopterygota</taxon>
        <taxon>Hymenoptera</taxon>
        <taxon>Apocrita</taxon>
        <taxon>Ichneumonoidea</taxon>
        <taxon>Braconidae</taxon>
        <taxon>Euphorinae</taxon>
        <taxon>Microctonus</taxon>
    </lineage>
</organism>
<sequence>MKDNLDIRFKNGKPIPAIQKIHKIKPLSYHIAKCDDIPHHDPNMHAVTISAQKNIIDDVEYDETDKQTNDETTEENHTKVINLDESETLPKNLFWIPDVTESQIAWQKRILDSMIVSYQQQKKKGFQLEISEIDKELCTDRAGKVKIVPNWECYLRKGRFLQILSRHDAANWTKIVLEILIEVYGNTNLKYMYAKGTRNTIGMNQNLRYAIMDLLFSLKVEITEEQLTKTINKFCSNRKHPKRSADRSTTNDREMPLAKKNAPSRNNILDCDGPPPSQLMELGGHSNQNYFFNDNYSISEAICLSTNIK</sequence>
<accession>A0AA39FJE2</accession>